<evidence type="ECO:0000313" key="2">
    <source>
        <dbReference type="EMBL" id="SES09739.1"/>
    </source>
</evidence>
<dbReference type="STRING" id="587636.SAMN05216199_1966"/>
<gene>
    <name evidence="2" type="ORF">SAMN05216199_1966</name>
</gene>
<proteinExistence type="predicted"/>
<dbReference type="RefSeq" id="WP_091757667.1">
    <property type="nucleotide sequence ID" value="NZ_FOHB01000003.1"/>
</dbReference>
<sequence>MARGFKRKGELFVAKLDAVERGLVVGLMEQVRELLEPDEPGGDSASRSAKEQGGDAFDQIVAGLGGSGWGVSVSPEDQVPGAPASPGALEDRDPALDRLLPPAHREDEQIAAEFRRFTEHGLRARKTANLSTAIAALSGAEEQRVELDQPQAVALVVALTDVRLVLGERLGLRTDEDLELIEEQVSSLDDDDPAVYALAVYDFLTWLQQTLAHALNR</sequence>
<evidence type="ECO:0000313" key="3">
    <source>
        <dbReference type="Proteomes" id="UP000199019"/>
    </source>
</evidence>
<dbReference type="EMBL" id="FOHB01000003">
    <property type="protein sequence ID" value="SES09739.1"/>
    <property type="molecule type" value="Genomic_DNA"/>
</dbReference>
<dbReference type="Proteomes" id="UP000199019">
    <property type="component" value="Unassembled WGS sequence"/>
</dbReference>
<name>A0A1H9UK87_9MICO</name>
<dbReference type="OrthoDB" id="3268479at2"/>
<reference evidence="3" key="1">
    <citation type="submission" date="2016-10" db="EMBL/GenBank/DDBJ databases">
        <authorList>
            <person name="Varghese N."/>
            <person name="Submissions S."/>
        </authorList>
    </citation>
    <scope>NUCLEOTIDE SEQUENCE [LARGE SCALE GENOMIC DNA]</scope>
    <source>
        <strain evidence="3">CGMCC 1.6963</strain>
    </source>
</reference>
<dbReference type="InterPro" id="IPR018561">
    <property type="entry name" value="AosR"/>
</dbReference>
<organism evidence="2 3">
    <name type="scientific">Pedococcus cremeus</name>
    <dbReference type="NCBI Taxonomy" id="587636"/>
    <lineage>
        <taxon>Bacteria</taxon>
        <taxon>Bacillati</taxon>
        <taxon>Actinomycetota</taxon>
        <taxon>Actinomycetes</taxon>
        <taxon>Micrococcales</taxon>
        <taxon>Intrasporangiaceae</taxon>
        <taxon>Pedococcus</taxon>
    </lineage>
</organism>
<dbReference type="Pfam" id="PF09438">
    <property type="entry name" value="DUF2017"/>
    <property type="match status" value="1"/>
</dbReference>
<evidence type="ECO:0000256" key="1">
    <source>
        <dbReference type="SAM" id="MobiDB-lite"/>
    </source>
</evidence>
<feature type="region of interest" description="Disordered" evidence="1">
    <location>
        <begin position="71"/>
        <end position="95"/>
    </location>
</feature>
<accession>A0A1H9UK87</accession>
<keyword evidence="3" id="KW-1185">Reference proteome</keyword>
<feature type="region of interest" description="Disordered" evidence="1">
    <location>
        <begin position="34"/>
        <end position="57"/>
    </location>
</feature>
<dbReference type="AlphaFoldDB" id="A0A1H9UK87"/>
<protein>
    <submittedName>
        <fullName evidence="2">Uncharacterized protein</fullName>
    </submittedName>
</protein>